<organism evidence="4 5">
    <name type="scientific">Nocardia goodfellowii</name>
    <dbReference type="NCBI Taxonomy" id="882446"/>
    <lineage>
        <taxon>Bacteria</taxon>
        <taxon>Bacillati</taxon>
        <taxon>Actinomycetota</taxon>
        <taxon>Actinomycetes</taxon>
        <taxon>Mycobacteriales</taxon>
        <taxon>Nocardiaceae</taxon>
        <taxon>Nocardia</taxon>
    </lineage>
</organism>
<keyword evidence="1" id="KW-0805">Transcription regulation</keyword>
<protein>
    <recommendedName>
        <fullName evidence="3">ANTAR domain-containing protein</fullName>
    </recommendedName>
</protein>
<reference evidence="4 5" key="1">
    <citation type="submission" date="2021-03" db="EMBL/GenBank/DDBJ databases">
        <title>Sequencing the genomes of 1000 actinobacteria strains.</title>
        <authorList>
            <person name="Klenk H.-P."/>
        </authorList>
    </citation>
    <scope>NUCLEOTIDE SEQUENCE [LARGE SCALE GENOMIC DNA]</scope>
    <source>
        <strain evidence="4 5">DSM 45516</strain>
    </source>
</reference>
<dbReference type="Gene3D" id="1.10.10.10">
    <property type="entry name" value="Winged helix-like DNA-binding domain superfamily/Winged helix DNA-binding domain"/>
    <property type="match status" value="1"/>
</dbReference>
<name>A0ABS4QD59_9NOCA</name>
<dbReference type="InterPro" id="IPR029016">
    <property type="entry name" value="GAF-like_dom_sf"/>
</dbReference>
<evidence type="ECO:0000259" key="3">
    <source>
        <dbReference type="PROSITE" id="PS50921"/>
    </source>
</evidence>
<dbReference type="InterPro" id="IPR036388">
    <property type="entry name" value="WH-like_DNA-bd_sf"/>
</dbReference>
<keyword evidence="5" id="KW-1185">Reference proteome</keyword>
<dbReference type="SMART" id="SM01012">
    <property type="entry name" value="ANTAR"/>
    <property type="match status" value="1"/>
</dbReference>
<evidence type="ECO:0000313" key="5">
    <source>
        <dbReference type="Proteomes" id="UP001519325"/>
    </source>
</evidence>
<dbReference type="SUPFAM" id="SSF55781">
    <property type="entry name" value="GAF domain-like"/>
    <property type="match status" value="1"/>
</dbReference>
<gene>
    <name evidence="4" type="ORF">BJ987_002523</name>
</gene>
<dbReference type="InterPro" id="IPR005561">
    <property type="entry name" value="ANTAR"/>
</dbReference>
<dbReference type="Gene3D" id="3.30.450.40">
    <property type="match status" value="1"/>
</dbReference>
<dbReference type="Proteomes" id="UP001519325">
    <property type="component" value="Unassembled WGS sequence"/>
</dbReference>
<dbReference type="InterPro" id="IPR003018">
    <property type="entry name" value="GAF"/>
</dbReference>
<keyword evidence="2" id="KW-0804">Transcription</keyword>
<comment type="caution">
    <text evidence="4">The sequence shown here is derived from an EMBL/GenBank/DDBJ whole genome shotgun (WGS) entry which is preliminary data.</text>
</comment>
<evidence type="ECO:0000313" key="4">
    <source>
        <dbReference type="EMBL" id="MBP2189622.1"/>
    </source>
</evidence>
<dbReference type="Pfam" id="PF01590">
    <property type="entry name" value="GAF"/>
    <property type="match status" value="1"/>
</dbReference>
<dbReference type="EMBL" id="JAGGMR010000001">
    <property type="protein sequence ID" value="MBP2189622.1"/>
    <property type="molecule type" value="Genomic_DNA"/>
</dbReference>
<dbReference type="PROSITE" id="PS50921">
    <property type="entry name" value="ANTAR"/>
    <property type="match status" value="1"/>
</dbReference>
<dbReference type="Pfam" id="PF03861">
    <property type="entry name" value="ANTAR"/>
    <property type="match status" value="1"/>
</dbReference>
<evidence type="ECO:0000256" key="1">
    <source>
        <dbReference type="ARBA" id="ARBA00023015"/>
    </source>
</evidence>
<evidence type="ECO:0000256" key="2">
    <source>
        <dbReference type="ARBA" id="ARBA00023163"/>
    </source>
</evidence>
<sequence>MTSFDQVTTQFLSALHHDGNRVGGLCVAAAEVLAVERAAIAVDEADAGMQVWCASDEVAAEVEEMQAMLGEGPGITAISEGTPVLVSDLGADGDRWPNFLSAVADKGITGAMFALPLHLGAIRLGVLDIYCARPGVLPRRTLAAGLHVADLVTTLLLSGGPRSDGNTDDPVRIDGAAALRDLAATEAAAHTDGGPDHADRTEEWWWEASTTSRDIHQAAGMVIAQAGITARDAYALLRGYAYAEGLSLTEVAERVVRRQLRFGPENN</sequence>
<proteinExistence type="predicted"/>
<dbReference type="RefSeq" id="WP_209888589.1">
    <property type="nucleotide sequence ID" value="NZ_JAGGMR010000001.1"/>
</dbReference>
<feature type="domain" description="ANTAR" evidence="3">
    <location>
        <begin position="195"/>
        <end position="256"/>
    </location>
</feature>
<accession>A0ABS4QD59</accession>